<gene>
    <name evidence="6" type="ORF">H8L32_17820</name>
</gene>
<dbReference type="Pfam" id="PF13426">
    <property type="entry name" value="PAS_9"/>
    <property type="match status" value="1"/>
</dbReference>
<organism evidence="6 7">
    <name type="scientific">Undibacterium hunanense</name>
    <dbReference type="NCBI Taxonomy" id="2762292"/>
    <lineage>
        <taxon>Bacteria</taxon>
        <taxon>Pseudomonadati</taxon>
        <taxon>Pseudomonadota</taxon>
        <taxon>Betaproteobacteria</taxon>
        <taxon>Burkholderiales</taxon>
        <taxon>Oxalobacteraceae</taxon>
        <taxon>Undibacterium</taxon>
    </lineage>
</organism>
<feature type="domain" description="PAS" evidence="3">
    <location>
        <begin position="373"/>
        <end position="418"/>
    </location>
</feature>
<evidence type="ECO:0000256" key="1">
    <source>
        <dbReference type="SAM" id="Phobius"/>
    </source>
</evidence>
<dbReference type="PROSITE" id="PS50887">
    <property type="entry name" value="GGDEF"/>
    <property type="match status" value="1"/>
</dbReference>
<feature type="chain" id="PRO_5045242699" evidence="2">
    <location>
        <begin position="31"/>
        <end position="669"/>
    </location>
</feature>
<dbReference type="PANTHER" id="PTHR46663">
    <property type="entry name" value="DIGUANYLATE CYCLASE DGCT-RELATED"/>
    <property type="match status" value="1"/>
</dbReference>
<dbReference type="SUPFAM" id="SSF53850">
    <property type="entry name" value="Periplasmic binding protein-like II"/>
    <property type="match status" value="1"/>
</dbReference>
<dbReference type="InterPro" id="IPR035965">
    <property type="entry name" value="PAS-like_dom_sf"/>
</dbReference>
<feature type="transmembrane region" description="Helical" evidence="1">
    <location>
        <begin position="331"/>
        <end position="354"/>
    </location>
</feature>
<sequence>MKTKLFRHLLLGLVCLCTQMLPMLTPSAHAVEKVRLQLKWTHAFQFAGYYAAKELGYYREAGLDVDIQQAQPGMDVIDEVVSGKADYGIGTSSLVLSRKEGKPVVVIAVIFQHSPLILIARKDGESQTVHDLSGKRIMLEPQSQELLAYLKRENIPFDQFKKVEHSFNVDDLINGRVDVMSAYLTNEPFRLGQAGVAYHIYTPRSVGIDFYGDNLFTTDKEIKEHPERVKAFRAASLRGWEYALQHQEEIIDLILQRYVGLNKLGSNKEFFHYEAAQTSYLLSHDLIAIGYMNPGRWRHIADTYAELGMLPAHFSMDDFLYEPNPEVNLSWFYVWSLFALIFVGIVGSVALYILRVNRRLAHSLDEIRKNELRLSFLSSAIEHSPASVIITDANSVIEYVNPHFTTETGYAAEEVIGKKPSILQSGQVKPETYKAMWQQLLRGEEWTGELINRRKNGQVYWEEAHIAPVKNATGKTTHYVAVKVDVSERKLVNDKLAYLAHHDSLTNLPNRILFFERLAQGLALAKRNKTRLALMYIDLDRFKPINDTFGHAVGDVLLQQAAERMKQCLRDSDTVGRIGGDEFVALTLNVSDEQSAGVLAEKIRAALTAPFVIADNTHIISASIGIAIYPDHGVTELELAKKADMAMYAAKAGGRNQVTLYTPSLSPAP</sequence>
<dbReference type="InterPro" id="IPR001610">
    <property type="entry name" value="PAC"/>
</dbReference>
<dbReference type="PROSITE" id="PS50112">
    <property type="entry name" value="PAS"/>
    <property type="match status" value="1"/>
</dbReference>
<dbReference type="InterPro" id="IPR000014">
    <property type="entry name" value="PAS"/>
</dbReference>
<dbReference type="Pfam" id="PF00990">
    <property type="entry name" value="GGDEF"/>
    <property type="match status" value="1"/>
</dbReference>
<evidence type="ECO:0000313" key="6">
    <source>
        <dbReference type="EMBL" id="MBC3919353.1"/>
    </source>
</evidence>
<keyword evidence="2" id="KW-0732">Signal</keyword>
<dbReference type="Gene3D" id="3.30.70.270">
    <property type="match status" value="1"/>
</dbReference>
<dbReference type="NCBIfam" id="TIGR00254">
    <property type="entry name" value="GGDEF"/>
    <property type="match status" value="1"/>
</dbReference>
<evidence type="ECO:0000259" key="4">
    <source>
        <dbReference type="PROSITE" id="PS50113"/>
    </source>
</evidence>
<dbReference type="InterPro" id="IPR029787">
    <property type="entry name" value="Nucleotide_cyclase"/>
</dbReference>
<proteinExistence type="predicted"/>
<protein>
    <submittedName>
        <fullName evidence="6">ABC transporter substrate-binding protein</fullName>
    </submittedName>
</protein>
<dbReference type="InterPro" id="IPR052163">
    <property type="entry name" value="DGC-Regulatory_Protein"/>
</dbReference>
<dbReference type="Pfam" id="PF09084">
    <property type="entry name" value="NMT1"/>
    <property type="match status" value="1"/>
</dbReference>
<dbReference type="SUPFAM" id="SSF55785">
    <property type="entry name" value="PYP-like sensor domain (PAS domain)"/>
    <property type="match status" value="1"/>
</dbReference>
<dbReference type="SMART" id="SM00091">
    <property type="entry name" value="PAS"/>
    <property type="match status" value="1"/>
</dbReference>
<dbReference type="SUPFAM" id="SSF55073">
    <property type="entry name" value="Nucleotide cyclase"/>
    <property type="match status" value="1"/>
</dbReference>
<dbReference type="Proteomes" id="UP000650424">
    <property type="component" value="Unassembled WGS sequence"/>
</dbReference>
<dbReference type="RefSeq" id="WP_186948612.1">
    <property type="nucleotide sequence ID" value="NZ_JACOGF010000009.1"/>
</dbReference>
<evidence type="ECO:0000259" key="3">
    <source>
        <dbReference type="PROSITE" id="PS50112"/>
    </source>
</evidence>
<dbReference type="PROSITE" id="PS50113">
    <property type="entry name" value="PAC"/>
    <property type="match status" value="1"/>
</dbReference>
<keyword evidence="1" id="KW-0812">Transmembrane</keyword>
<evidence type="ECO:0000313" key="7">
    <source>
        <dbReference type="Proteomes" id="UP000650424"/>
    </source>
</evidence>
<feature type="signal peptide" evidence="2">
    <location>
        <begin position="1"/>
        <end position="30"/>
    </location>
</feature>
<accession>A0ABR6ZU19</accession>
<keyword evidence="7" id="KW-1185">Reference proteome</keyword>
<feature type="domain" description="GGDEF" evidence="5">
    <location>
        <begin position="530"/>
        <end position="663"/>
    </location>
</feature>
<dbReference type="CDD" id="cd01949">
    <property type="entry name" value="GGDEF"/>
    <property type="match status" value="1"/>
</dbReference>
<dbReference type="InterPro" id="IPR015168">
    <property type="entry name" value="SsuA/THI5"/>
</dbReference>
<dbReference type="CDD" id="cd00130">
    <property type="entry name" value="PAS"/>
    <property type="match status" value="1"/>
</dbReference>
<dbReference type="SMART" id="SM00267">
    <property type="entry name" value="GGDEF"/>
    <property type="match status" value="1"/>
</dbReference>
<dbReference type="InterPro" id="IPR043128">
    <property type="entry name" value="Rev_trsase/Diguanyl_cyclase"/>
</dbReference>
<dbReference type="PANTHER" id="PTHR46663:SF3">
    <property type="entry name" value="SLL0267 PROTEIN"/>
    <property type="match status" value="1"/>
</dbReference>
<feature type="domain" description="PAC" evidence="4">
    <location>
        <begin position="444"/>
        <end position="498"/>
    </location>
</feature>
<dbReference type="Gene3D" id="3.30.450.20">
    <property type="entry name" value="PAS domain"/>
    <property type="match status" value="1"/>
</dbReference>
<keyword evidence="1" id="KW-1133">Transmembrane helix</keyword>
<keyword evidence="1" id="KW-0472">Membrane</keyword>
<dbReference type="EMBL" id="JACOGF010000009">
    <property type="protein sequence ID" value="MBC3919353.1"/>
    <property type="molecule type" value="Genomic_DNA"/>
</dbReference>
<name>A0ABR6ZU19_9BURK</name>
<dbReference type="SMART" id="SM00086">
    <property type="entry name" value="PAC"/>
    <property type="match status" value="1"/>
</dbReference>
<reference evidence="6 7" key="1">
    <citation type="submission" date="2020-08" db="EMBL/GenBank/DDBJ databases">
        <title>Novel species isolated from subtropical streams in China.</title>
        <authorList>
            <person name="Lu H."/>
        </authorList>
    </citation>
    <scope>NUCLEOTIDE SEQUENCE [LARGE SCALE GENOMIC DNA]</scope>
    <source>
        <strain evidence="6 7">CY18W</strain>
    </source>
</reference>
<dbReference type="Gene3D" id="3.40.190.10">
    <property type="entry name" value="Periplasmic binding protein-like II"/>
    <property type="match status" value="2"/>
</dbReference>
<comment type="caution">
    <text evidence="6">The sequence shown here is derived from an EMBL/GenBank/DDBJ whole genome shotgun (WGS) entry which is preliminary data.</text>
</comment>
<evidence type="ECO:0000259" key="5">
    <source>
        <dbReference type="PROSITE" id="PS50887"/>
    </source>
</evidence>
<dbReference type="InterPro" id="IPR000700">
    <property type="entry name" value="PAS-assoc_C"/>
</dbReference>
<dbReference type="InterPro" id="IPR000160">
    <property type="entry name" value="GGDEF_dom"/>
</dbReference>
<dbReference type="NCBIfam" id="TIGR00229">
    <property type="entry name" value="sensory_box"/>
    <property type="match status" value="1"/>
</dbReference>
<evidence type="ECO:0000256" key="2">
    <source>
        <dbReference type="SAM" id="SignalP"/>
    </source>
</evidence>